<dbReference type="EMBL" id="JAFKCV010000299">
    <property type="protein sequence ID" value="MBN7828041.1"/>
    <property type="molecule type" value="Genomic_DNA"/>
</dbReference>
<keyword evidence="2" id="KW-1185">Reference proteome</keyword>
<evidence type="ECO:0000313" key="2">
    <source>
        <dbReference type="Proteomes" id="UP000664654"/>
    </source>
</evidence>
<dbReference type="Proteomes" id="UP000664654">
    <property type="component" value="Unassembled WGS sequence"/>
</dbReference>
<name>A0A939DUC2_9ALTE</name>
<dbReference type="InterPro" id="IPR012334">
    <property type="entry name" value="Pectin_lyas_fold"/>
</dbReference>
<proteinExistence type="predicted"/>
<sequence length="101" mass="10314">GIIRATGVTEQQGRVILTADAGSILHSGEISAHRHDGHGGEVYIGGGYQGKDSNLANASTVQVTETASIDVAAQSSQGNGGTAIVWADQQTDFFGQIFGQG</sequence>
<evidence type="ECO:0000313" key="1">
    <source>
        <dbReference type="EMBL" id="MBN7828041.1"/>
    </source>
</evidence>
<dbReference type="AlphaFoldDB" id="A0A939DUC2"/>
<accession>A0A939DUC2</accession>
<dbReference type="Gene3D" id="2.160.20.10">
    <property type="entry name" value="Single-stranded right-handed beta-helix, Pectin lyase-like"/>
    <property type="match status" value="1"/>
</dbReference>
<feature type="non-terminal residue" evidence="1">
    <location>
        <position position="1"/>
    </location>
</feature>
<reference evidence="1" key="1">
    <citation type="submission" date="2021-03" db="EMBL/GenBank/DDBJ databases">
        <title>novel species isolated from a fishpond in China.</title>
        <authorList>
            <person name="Lu H."/>
            <person name="Cai Z."/>
        </authorList>
    </citation>
    <scope>NUCLEOTIDE SEQUENCE</scope>
    <source>
        <strain evidence="1">JCM 30855</strain>
    </source>
</reference>
<gene>
    <name evidence="1" type="ORF">J0A66_22670</name>
</gene>
<organism evidence="1 2">
    <name type="scientific">Bowmanella dokdonensis</name>
    <dbReference type="NCBI Taxonomy" id="751969"/>
    <lineage>
        <taxon>Bacteria</taxon>
        <taxon>Pseudomonadati</taxon>
        <taxon>Pseudomonadota</taxon>
        <taxon>Gammaproteobacteria</taxon>
        <taxon>Alteromonadales</taxon>
        <taxon>Alteromonadaceae</taxon>
        <taxon>Bowmanella</taxon>
    </lineage>
</organism>
<protein>
    <submittedName>
        <fullName evidence="1">Uncharacterized protein</fullName>
    </submittedName>
</protein>
<comment type="caution">
    <text evidence="1">The sequence shown here is derived from an EMBL/GenBank/DDBJ whole genome shotgun (WGS) entry which is preliminary data.</text>
</comment>
<feature type="non-terminal residue" evidence="1">
    <location>
        <position position="101"/>
    </location>
</feature>